<accession>W5SAZ3</accession>
<keyword evidence="3" id="KW-0614">Plasmid</keyword>
<feature type="region of interest" description="Disordered" evidence="1">
    <location>
        <begin position="37"/>
        <end position="61"/>
    </location>
</feature>
<reference evidence="3" key="1">
    <citation type="submission" date="2013-02" db="EMBL/GenBank/DDBJ databases">
        <title>Comparative genomics of Borrelia species.</title>
        <authorList>
            <person name="Schwan T.G."/>
            <person name="Raffel S.J."/>
            <person name="Porcella S.F."/>
        </authorList>
    </citation>
    <scope>NUCLEOTIDE SEQUENCE</scope>
    <source>
        <strain evidence="3">YOR</strain>
        <plasmid evidence="3">unnamed</plasmid>
    </source>
</reference>
<geneLocation type="plasmid" evidence="3">
    <name>unnamed</name>
</geneLocation>
<protein>
    <submittedName>
        <fullName evidence="3">Antigen P35</fullName>
    </submittedName>
</protein>
<keyword evidence="2" id="KW-1133">Transmembrane helix</keyword>
<feature type="transmembrane region" description="Helical" evidence="2">
    <location>
        <begin position="14"/>
        <end position="31"/>
    </location>
</feature>
<dbReference type="RefSeq" id="WP_276325103.1">
    <property type="nucleotide sequence ID" value="NZ_CP004158.1"/>
</dbReference>
<evidence type="ECO:0000313" key="3">
    <source>
        <dbReference type="EMBL" id="AHH04132.1"/>
    </source>
</evidence>
<evidence type="ECO:0000256" key="2">
    <source>
        <dbReference type="SAM" id="Phobius"/>
    </source>
</evidence>
<sequence length="286" mass="33034">MLNFTSKENILKNYFLIMYFLIIFTACKSDLNEQRTKGLHHKDQPNWTQSTQRDDISSPQTQIQKKCKEEAEKKAKQMLIKSLREQIQNATVLIEIDKTNTQKNEPADQFGMKNGAFKIIIGNPSQKAYNDPESQNNRRQFYSSLNYDGEKIRKIGIILNQITSDGTNRGQLHIDITNAGRAYSQFLFERVIDKIKEAQNKFDSLALQDLRTIKIKLDAIEKVKLLWQNTVDSIIKDYDDDRDGIKTDSKKLIEHIKEKYGNILQKKIPAIGILAGDINKILKKIN</sequence>
<feature type="compositionally biased region" description="Polar residues" evidence="1">
    <location>
        <begin position="45"/>
        <end position="61"/>
    </location>
</feature>
<evidence type="ECO:0000256" key="1">
    <source>
        <dbReference type="SAM" id="MobiDB-lite"/>
    </source>
</evidence>
<dbReference type="EMBL" id="CP004158">
    <property type="protein sequence ID" value="AHH04132.1"/>
    <property type="molecule type" value="Genomic_DNA"/>
</dbReference>
<dbReference type="HOGENOM" id="CLU_062986_2_0_12"/>
<keyword evidence="2" id="KW-0812">Transmembrane</keyword>
<keyword evidence="2" id="KW-0472">Membrane</keyword>
<dbReference type="PROSITE" id="PS51257">
    <property type="entry name" value="PROKAR_LIPOPROTEIN"/>
    <property type="match status" value="1"/>
</dbReference>
<organism evidence="3">
    <name type="scientific">Borrelia nietonii YOR</name>
    <dbReference type="NCBI Taxonomy" id="1293576"/>
    <lineage>
        <taxon>Bacteria</taxon>
        <taxon>Pseudomonadati</taxon>
        <taxon>Spirochaetota</taxon>
        <taxon>Spirochaetia</taxon>
        <taxon>Spirochaetales</taxon>
        <taxon>Borreliaceae</taxon>
        <taxon>Borrelia</taxon>
        <taxon>Borrelia nietonii</taxon>
    </lineage>
</organism>
<dbReference type="NCBIfam" id="NF033729">
    <property type="entry name" value="borfam54_2"/>
    <property type="match status" value="1"/>
</dbReference>
<name>W5SAZ3_9SPIR</name>
<dbReference type="Pfam" id="PF05714">
    <property type="entry name" value="PFam54_60"/>
    <property type="match status" value="1"/>
</dbReference>
<gene>
    <name evidence="3" type="ORF">BHY_1181</name>
</gene>
<dbReference type="NCBIfam" id="NF033728">
    <property type="entry name" value="borfam54_1"/>
    <property type="match status" value="1"/>
</dbReference>
<dbReference type="Gene3D" id="1.10.3160.10">
    <property type="entry name" value="Bbcrasp-1"/>
    <property type="match status" value="1"/>
</dbReference>
<dbReference type="InterPro" id="IPR008421">
    <property type="entry name" value="Borrelia_lipoprotein_PFam54/60"/>
</dbReference>
<dbReference type="NCBIfam" id="NF033730">
    <property type="entry name" value="borfam54_3"/>
    <property type="match status" value="1"/>
</dbReference>
<dbReference type="AlphaFoldDB" id="W5SAZ3"/>
<proteinExistence type="predicted"/>